<dbReference type="PRINTS" id="PR01036">
    <property type="entry name" value="TCRTETB"/>
</dbReference>
<feature type="transmembrane region" description="Helical" evidence="6">
    <location>
        <begin position="265"/>
        <end position="285"/>
    </location>
</feature>
<feature type="transmembrane region" description="Helical" evidence="6">
    <location>
        <begin position="598"/>
        <end position="623"/>
    </location>
</feature>
<dbReference type="FunFam" id="1.20.1250.20:FF:000786">
    <property type="entry name" value="MFS multidrug transporter, putative"/>
    <property type="match status" value="1"/>
</dbReference>
<dbReference type="EMBL" id="MCBQ01011388">
    <property type="protein sequence ID" value="RKF66010.1"/>
    <property type="molecule type" value="Genomic_DNA"/>
</dbReference>
<evidence type="ECO:0000259" key="7">
    <source>
        <dbReference type="PROSITE" id="PS50850"/>
    </source>
</evidence>
<evidence type="ECO:0000313" key="8">
    <source>
        <dbReference type="EMBL" id="RKF66010.1"/>
    </source>
</evidence>
<evidence type="ECO:0000256" key="1">
    <source>
        <dbReference type="ARBA" id="ARBA00004141"/>
    </source>
</evidence>
<feature type="domain" description="Major facilitator superfamily (MFS) profile" evidence="7">
    <location>
        <begin position="228"/>
        <end position="736"/>
    </location>
</feature>
<comment type="caution">
    <text evidence="8">The sequence shown here is derived from an EMBL/GenBank/DDBJ whole genome shotgun (WGS) entry which is preliminary data.</text>
</comment>
<accession>A0A420I8I0</accession>
<feature type="transmembrane region" description="Helical" evidence="6">
    <location>
        <begin position="508"/>
        <end position="532"/>
    </location>
</feature>
<feature type="transmembrane region" description="Helical" evidence="6">
    <location>
        <begin position="386"/>
        <end position="406"/>
    </location>
</feature>
<feature type="transmembrane region" description="Helical" evidence="6">
    <location>
        <begin position="294"/>
        <end position="315"/>
    </location>
</feature>
<dbReference type="Proteomes" id="UP000283383">
    <property type="component" value="Unassembled WGS sequence"/>
</dbReference>
<feature type="transmembrane region" description="Helical" evidence="6">
    <location>
        <begin position="225"/>
        <end position="253"/>
    </location>
</feature>
<dbReference type="AlphaFoldDB" id="A0A420I8I0"/>
<evidence type="ECO:0000256" key="4">
    <source>
        <dbReference type="ARBA" id="ARBA00023136"/>
    </source>
</evidence>
<gene>
    <name evidence="8" type="ORF">GcM3_113009</name>
</gene>
<feature type="transmembrane region" description="Helical" evidence="6">
    <location>
        <begin position="573"/>
        <end position="592"/>
    </location>
</feature>
<feature type="transmembrane region" description="Helical" evidence="6">
    <location>
        <begin position="711"/>
        <end position="731"/>
    </location>
</feature>
<dbReference type="Gene3D" id="1.20.1250.20">
    <property type="entry name" value="MFS general substrate transporter like domains"/>
    <property type="match status" value="1"/>
</dbReference>
<keyword evidence="4 6" id="KW-0472">Membrane</keyword>
<feature type="compositionally biased region" description="Low complexity" evidence="5">
    <location>
        <begin position="165"/>
        <end position="178"/>
    </location>
</feature>
<dbReference type="GO" id="GO:0005886">
    <property type="term" value="C:plasma membrane"/>
    <property type="evidence" value="ECO:0007669"/>
    <property type="project" value="TreeGrafter"/>
</dbReference>
<sequence length="844" mass="91918">MSNLRAPVIEKPDYATSTSSLHSADYVDAPSSPASTLYNPIDHQSHNIDYIDSSPSHHLLNEEIVAAHDYQRDLEPSNSTSAPLLQHNLHHQQDQGRNPSHFDDSSTFSHRSRGNKISESDSLRYSSRNQEEVGYRTNPIDHEHYASSSSSPDGETRLVLKNIVPSLRSSTDSNNSSLPPTPRTMSFIPLPDSGHVHNDEIPLNSPLDDGGHDVEPSGFKPSRGFLLAFGSICIITLAAALDATSLAIALPIITGKLKGTAIEAFWSGTSFLITSAVFQPIIAALSHLFGRKELILLSSLFFAVGSTLGAISQNFTMMLIGRSVQENFIGIGGGGILTLGEIMLTDLVPLAYRGAWFGYLGSVWAIGSVTGPLMGASFAQRVTWRWIFWINLPIVIIGSICIYFFLNLDQIPGKTIDKFARFDWYGSVVFCGATVSLLIPMTWGGIMYPWSHWRTVTPLMVGLVGIVAFAYYEWLLGKKCWDRDGNVRPGNNVEPIIRFSIFNNSTMTLTYVQTILHGIILWSLLYFLPLYYEGVKEYSLIVTGVAALPETGFVAPMAVVVGVISAKTGHYRWAVWSGWGLTCFGAGLLVLLKPETSVPSWIMLNITISVGAGMLFTAMGLAVQAAGTPEDAGHAAGFYSFARVIGQSLGVAIGGVVFQNQIYNNLLKYPLLAANASNFSKEATVLVVIIKAMPKGPQKAQLIQAYSDALAMIWVVMCAVAGVGFILSIFVKGYTLNQEHKTQQGYKYDGVDGDEERMPSIYGENKYDSSSKNSHLYARTQGSASNLEMSNLNVGYGLNNTHHDGASMISLDQMPDGLNRRRAVTVGSTLSINGLEPKTQNTVI</sequence>
<evidence type="ECO:0000313" key="9">
    <source>
        <dbReference type="Proteomes" id="UP000283383"/>
    </source>
</evidence>
<feature type="region of interest" description="Disordered" evidence="5">
    <location>
        <begin position="164"/>
        <end position="183"/>
    </location>
</feature>
<dbReference type="STRING" id="62708.A0A420I8I0"/>
<dbReference type="SUPFAM" id="SSF103473">
    <property type="entry name" value="MFS general substrate transporter"/>
    <property type="match status" value="1"/>
</dbReference>
<feature type="transmembrane region" description="Helical" evidence="6">
    <location>
        <begin position="427"/>
        <end position="450"/>
    </location>
</feature>
<dbReference type="InterPro" id="IPR011701">
    <property type="entry name" value="MFS"/>
</dbReference>
<dbReference type="PANTHER" id="PTHR23501">
    <property type="entry name" value="MAJOR FACILITATOR SUPERFAMILY"/>
    <property type="match status" value="1"/>
</dbReference>
<dbReference type="GO" id="GO:0022857">
    <property type="term" value="F:transmembrane transporter activity"/>
    <property type="evidence" value="ECO:0007669"/>
    <property type="project" value="InterPro"/>
</dbReference>
<feature type="transmembrane region" description="Helical" evidence="6">
    <location>
        <begin position="327"/>
        <end position="344"/>
    </location>
</feature>
<name>A0A420I8I0_9PEZI</name>
<evidence type="ECO:0000256" key="3">
    <source>
        <dbReference type="ARBA" id="ARBA00022989"/>
    </source>
</evidence>
<dbReference type="InterPro" id="IPR036259">
    <property type="entry name" value="MFS_trans_sf"/>
</dbReference>
<proteinExistence type="predicted"/>
<evidence type="ECO:0000256" key="6">
    <source>
        <dbReference type="SAM" id="Phobius"/>
    </source>
</evidence>
<evidence type="ECO:0000256" key="2">
    <source>
        <dbReference type="ARBA" id="ARBA00022692"/>
    </source>
</evidence>
<feature type="region of interest" description="Disordered" evidence="5">
    <location>
        <begin position="89"/>
        <end position="155"/>
    </location>
</feature>
<dbReference type="PANTHER" id="PTHR23501:SF59">
    <property type="entry name" value="MAJOR FACILITATOR SUPERFAMILY (MFS) PROFILE DOMAIN-CONTAINING PROTEIN-RELATED"/>
    <property type="match status" value="1"/>
</dbReference>
<evidence type="ECO:0000256" key="5">
    <source>
        <dbReference type="SAM" id="MobiDB-lite"/>
    </source>
</evidence>
<feature type="transmembrane region" description="Helical" evidence="6">
    <location>
        <begin position="538"/>
        <end position="561"/>
    </location>
</feature>
<feature type="transmembrane region" description="Helical" evidence="6">
    <location>
        <begin position="456"/>
        <end position="474"/>
    </location>
</feature>
<dbReference type="Gene3D" id="1.20.1720.10">
    <property type="entry name" value="Multidrug resistance protein D"/>
    <property type="match status" value="1"/>
</dbReference>
<protein>
    <submittedName>
        <fullName evidence="8">Efflux pump FUS6</fullName>
    </submittedName>
</protein>
<keyword evidence="9" id="KW-1185">Reference proteome</keyword>
<organism evidence="8 9">
    <name type="scientific">Golovinomyces cichoracearum</name>
    <dbReference type="NCBI Taxonomy" id="62708"/>
    <lineage>
        <taxon>Eukaryota</taxon>
        <taxon>Fungi</taxon>
        <taxon>Dikarya</taxon>
        <taxon>Ascomycota</taxon>
        <taxon>Pezizomycotina</taxon>
        <taxon>Leotiomycetes</taxon>
        <taxon>Erysiphales</taxon>
        <taxon>Erysiphaceae</taxon>
        <taxon>Golovinomyces</taxon>
    </lineage>
</organism>
<dbReference type="Pfam" id="PF07690">
    <property type="entry name" value="MFS_1"/>
    <property type="match status" value="2"/>
</dbReference>
<dbReference type="InterPro" id="IPR020846">
    <property type="entry name" value="MFS_dom"/>
</dbReference>
<keyword evidence="3 6" id="KW-1133">Transmembrane helix</keyword>
<reference evidence="8 9" key="1">
    <citation type="journal article" date="2018" name="BMC Genomics">
        <title>Comparative genome analyses reveal sequence features reflecting distinct modes of host-adaptation between dicot and monocot powdery mildew.</title>
        <authorList>
            <person name="Wu Y."/>
            <person name="Ma X."/>
            <person name="Pan Z."/>
            <person name="Kale S.D."/>
            <person name="Song Y."/>
            <person name="King H."/>
            <person name="Zhang Q."/>
            <person name="Presley C."/>
            <person name="Deng X."/>
            <person name="Wei C.I."/>
            <person name="Xiao S."/>
        </authorList>
    </citation>
    <scope>NUCLEOTIDE SEQUENCE [LARGE SCALE GENOMIC DNA]</scope>
    <source>
        <strain evidence="8">UMSG3</strain>
    </source>
</reference>
<feature type="transmembrane region" description="Helical" evidence="6">
    <location>
        <begin position="356"/>
        <end position="374"/>
    </location>
</feature>
<feature type="transmembrane region" description="Helical" evidence="6">
    <location>
        <begin position="635"/>
        <end position="658"/>
    </location>
</feature>
<dbReference type="PROSITE" id="PS50850">
    <property type="entry name" value="MFS"/>
    <property type="match status" value="1"/>
</dbReference>
<keyword evidence="2 6" id="KW-0812">Transmembrane</keyword>
<feature type="compositionally biased region" description="Basic and acidic residues" evidence="5">
    <location>
        <begin position="129"/>
        <end position="145"/>
    </location>
</feature>
<comment type="subcellular location">
    <subcellularLocation>
        <location evidence="1">Membrane</location>
        <topology evidence="1">Multi-pass membrane protein</topology>
    </subcellularLocation>
</comment>